<keyword evidence="5 10" id="KW-0808">Transferase</keyword>
<evidence type="ECO:0000256" key="7">
    <source>
        <dbReference type="ARBA" id="ARBA00022884"/>
    </source>
</evidence>
<accession>A0A7V9ACC9</accession>
<dbReference type="SUPFAM" id="SSF53335">
    <property type="entry name" value="S-adenosyl-L-methionine-dependent methyltransferases"/>
    <property type="match status" value="1"/>
</dbReference>
<dbReference type="GO" id="GO:0005737">
    <property type="term" value="C:cytoplasm"/>
    <property type="evidence" value="ECO:0007669"/>
    <property type="project" value="UniProtKB-SubCell"/>
</dbReference>
<dbReference type="GO" id="GO:0008168">
    <property type="term" value="F:methyltransferase activity"/>
    <property type="evidence" value="ECO:0007669"/>
    <property type="project" value="UniProtKB-KW"/>
</dbReference>
<dbReference type="PANTHER" id="PTHR42873:SF1">
    <property type="entry name" value="S-ADENOSYLMETHIONINE-DEPENDENT METHYLTRANSFERASE DOMAIN-CONTAINING PROTEIN"/>
    <property type="match status" value="1"/>
</dbReference>
<dbReference type="Pfam" id="PF10672">
    <property type="entry name" value="Methyltrans_SAM"/>
    <property type="match status" value="1"/>
</dbReference>
<dbReference type="CDD" id="cd11572">
    <property type="entry name" value="RlmI_M_like"/>
    <property type="match status" value="1"/>
</dbReference>
<reference evidence="10 11" key="1">
    <citation type="submission" date="2020-07" db="EMBL/GenBank/DDBJ databases">
        <title>Thermogemmata thermophila gen. nov., sp. nov., a novel moderate thermophilic planctomycete from a Kamchatka hot spring.</title>
        <authorList>
            <person name="Elcheninov A.G."/>
            <person name="Podosokorskaya O.A."/>
            <person name="Kovaleva O.L."/>
            <person name="Novikov A."/>
            <person name="Bonch-Osmolovskaya E.A."/>
            <person name="Toshchakov S.V."/>
            <person name="Kublanov I.V."/>
        </authorList>
    </citation>
    <scope>NUCLEOTIDE SEQUENCE [LARGE SCALE GENOMIC DNA]</scope>
    <source>
        <strain evidence="10 11">2918</strain>
    </source>
</reference>
<evidence type="ECO:0000256" key="1">
    <source>
        <dbReference type="ARBA" id="ARBA00004496"/>
    </source>
</evidence>
<dbReference type="Proteomes" id="UP000542342">
    <property type="component" value="Unassembled WGS sequence"/>
</dbReference>
<dbReference type="Gene3D" id="2.30.130.10">
    <property type="entry name" value="PUA domain"/>
    <property type="match status" value="1"/>
</dbReference>
<dbReference type="Gene3D" id="3.40.50.150">
    <property type="entry name" value="Vaccinia Virus protein VP39"/>
    <property type="match status" value="1"/>
</dbReference>
<name>A0A7V9ACC9_9BACT</name>
<gene>
    <name evidence="10" type="ORF">H0921_12140</name>
</gene>
<feature type="domain" description="PUA" evidence="9">
    <location>
        <begin position="2"/>
        <end position="87"/>
    </location>
</feature>
<dbReference type="InterPro" id="IPR002478">
    <property type="entry name" value="PUA"/>
</dbReference>
<evidence type="ECO:0000256" key="2">
    <source>
        <dbReference type="ARBA" id="ARBA00022490"/>
    </source>
</evidence>
<evidence type="ECO:0000256" key="3">
    <source>
        <dbReference type="ARBA" id="ARBA00022552"/>
    </source>
</evidence>
<dbReference type="Gene3D" id="3.30.750.80">
    <property type="entry name" value="RNA methyltransferase domain (HRMD) like"/>
    <property type="match status" value="1"/>
</dbReference>
<dbReference type="CDD" id="cd02440">
    <property type="entry name" value="AdoMet_MTases"/>
    <property type="match status" value="1"/>
</dbReference>
<dbReference type="InterPro" id="IPR029063">
    <property type="entry name" value="SAM-dependent_MTases_sf"/>
</dbReference>
<keyword evidence="3" id="KW-0698">rRNA processing</keyword>
<dbReference type="InterPro" id="IPR041532">
    <property type="entry name" value="RlmI-like_PUA"/>
</dbReference>
<dbReference type="InterPro" id="IPR019614">
    <property type="entry name" value="SAM-dep_methyl-trfase"/>
</dbReference>
<dbReference type="InterPro" id="IPR036974">
    <property type="entry name" value="PUA_sf"/>
</dbReference>
<dbReference type="SMART" id="SM00359">
    <property type="entry name" value="PUA"/>
    <property type="match status" value="1"/>
</dbReference>
<dbReference type="GO" id="GO:0006364">
    <property type="term" value="P:rRNA processing"/>
    <property type="evidence" value="ECO:0007669"/>
    <property type="project" value="UniProtKB-KW"/>
</dbReference>
<dbReference type="GO" id="GO:0032259">
    <property type="term" value="P:methylation"/>
    <property type="evidence" value="ECO:0007669"/>
    <property type="project" value="UniProtKB-KW"/>
</dbReference>
<organism evidence="10 11">
    <name type="scientific">Thermogemmata fonticola</name>
    <dbReference type="NCBI Taxonomy" id="2755323"/>
    <lineage>
        <taxon>Bacteria</taxon>
        <taxon>Pseudomonadati</taxon>
        <taxon>Planctomycetota</taxon>
        <taxon>Planctomycetia</taxon>
        <taxon>Gemmatales</taxon>
        <taxon>Gemmataceae</taxon>
        <taxon>Thermogemmata</taxon>
    </lineage>
</organism>
<keyword evidence="11" id="KW-1185">Reference proteome</keyword>
<evidence type="ECO:0000313" key="11">
    <source>
        <dbReference type="Proteomes" id="UP000542342"/>
    </source>
</evidence>
<evidence type="ECO:0000313" key="10">
    <source>
        <dbReference type="EMBL" id="MBA2226913.1"/>
    </source>
</evidence>
<comment type="caution">
    <text evidence="10">The sequence shown here is derived from an EMBL/GenBank/DDBJ whole genome shotgun (WGS) entry which is preliminary data.</text>
</comment>
<sequence>MARIILQPRKARPFFHRHPWVFAGAIARIEGHVADGDPVAVYSHTGQFIAHGLYNSRSKIRVRLYSWEEGVEIGPALFRQRLAQAVRLRQALSYGEAPEGGCRLVFSEADFLSGLVVDRYGPWLVMQLSALGLAQRREWLVEALRDLVPLRGLYLRAEKGIGSLEGIELAEGVLWGEPPPEDLTIVEDGLRFVVDIAAGQKTGFYLDQRENRRRVGELCRGQRVLDAFCYSGGFALHAARHGAAAVLGIDGSEAAIRLAQRNAVLNGLEAAVRWECADVFDRLTELVRAGERFDVVILDPPKFAHRRQAVPEALRGYHRLYRLALRLLVPEGLLVCCCCTGVILQEELEQLLLETAVAARRDVHILERRGPAPDHPIAMTCPETGYLKCLICRVL</sequence>
<dbReference type="EMBL" id="JACEFB010000009">
    <property type="protein sequence ID" value="MBA2226913.1"/>
    <property type="molecule type" value="Genomic_DNA"/>
</dbReference>
<dbReference type="Pfam" id="PF17785">
    <property type="entry name" value="PUA_3"/>
    <property type="match status" value="1"/>
</dbReference>
<protein>
    <submittedName>
        <fullName evidence="10">Class I SAM-dependent rRNA methyltransferase</fullName>
    </submittedName>
</protein>
<dbReference type="InterPro" id="IPR015947">
    <property type="entry name" value="PUA-like_sf"/>
</dbReference>
<dbReference type="RefSeq" id="WP_194538442.1">
    <property type="nucleotide sequence ID" value="NZ_JACEFB010000009.1"/>
</dbReference>
<keyword evidence="6" id="KW-0949">S-adenosyl-L-methionine</keyword>
<evidence type="ECO:0000256" key="4">
    <source>
        <dbReference type="ARBA" id="ARBA00022603"/>
    </source>
</evidence>
<keyword evidence="4 10" id="KW-0489">Methyltransferase</keyword>
<proteinExistence type="inferred from homology"/>
<evidence type="ECO:0000256" key="8">
    <source>
        <dbReference type="ARBA" id="ARBA00038091"/>
    </source>
</evidence>
<comment type="similarity">
    <text evidence="8">Belongs to the methyltransferase superfamily. RlmI family.</text>
</comment>
<dbReference type="PROSITE" id="PS50890">
    <property type="entry name" value="PUA"/>
    <property type="match status" value="1"/>
</dbReference>
<dbReference type="PANTHER" id="PTHR42873">
    <property type="entry name" value="RIBOSOMAL RNA LARGE SUBUNIT METHYLTRANSFERASE"/>
    <property type="match status" value="1"/>
</dbReference>
<evidence type="ECO:0000259" key="9">
    <source>
        <dbReference type="SMART" id="SM00359"/>
    </source>
</evidence>
<evidence type="ECO:0000256" key="5">
    <source>
        <dbReference type="ARBA" id="ARBA00022679"/>
    </source>
</evidence>
<keyword evidence="7" id="KW-0694">RNA-binding</keyword>
<dbReference type="CDD" id="cd21153">
    <property type="entry name" value="PUA_RlmI"/>
    <property type="match status" value="1"/>
</dbReference>
<comment type="subcellular location">
    <subcellularLocation>
        <location evidence="1">Cytoplasm</location>
    </subcellularLocation>
</comment>
<dbReference type="AlphaFoldDB" id="A0A7V9ACC9"/>
<dbReference type="SUPFAM" id="SSF88697">
    <property type="entry name" value="PUA domain-like"/>
    <property type="match status" value="1"/>
</dbReference>
<evidence type="ECO:0000256" key="6">
    <source>
        <dbReference type="ARBA" id="ARBA00022691"/>
    </source>
</evidence>
<dbReference type="GO" id="GO:0003723">
    <property type="term" value="F:RNA binding"/>
    <property type="evidence" value="ECO:0007669"/>
    <property type="project" value="UniProtKB-KW"/>
</dbReference>
<keyword evidence="2" id="KW-0963">Cytoplasm</keyword>